<protein>
    <submittedName>
        <fullName evidence="1">Uncharacterized protein</fullName>
    </submittedName>
</protein>
<reference evidence="1 2" key="1">
    <citation type="submission" date="2022-01" db="EMBL/GenBank/DDBJ databases">
        <title>A chromosomal length assembly of Cordylochernes scorpioides.</title>
        <authorList>
            <person name="Zeh D."/>
            <person name="Zeh J."/>
        </authorList>
    </citation>
    <scope>NUCLEOTIDE SEQUENCE [LARGE SCALE GENOMIC DNA]</scope>
    <source>
        <strain evidence="1">IN4F17</strain>
        <tissue evidence="1">Whole Body</tissue>
    </source>
</reference>
<sequence length="191" mass="21514">MIFFICSTSNDFINEDLGDATHYLRFQIEKDIDGNILLHQNLKILRILEKDGMSSSKGISTPMETWPSNEKYRKFIGELMYIANCTRPDISSAIGILSRRVVKPNKHDWKALKRILGYLKSTLDLVLVFETSSSVELTGYTDADWGNEKDRKSTTGYIYKLGTNLITRVSQKQNSGTLSSTEAEYVAATAA</sequence>
<proteinExistence type="predicted"/>
<keyword evidence="2" id="KW-1185">Reference proteome</keyword>
<dbReference type="EMBL" id="CP092865">
    <property type="protein sequence ID" value="UYV64722.1"/>
    <property type="molecule type" value="Genomic_DNA"/>
</dbReference>
<gene>
    <name evidence="1" type="ORF">LAZ67_3001759</name>
</gene>
<organism evidence="1 2">
    <name type="scientific">Cordylochernes scorpioides</name>
    <dbReference type="NCBI Taxonomy" id="51811"/>
    <lineage>
        <taxon>Eukaryota</taxon>
        <taxon>Metazoa</taxon>
        <taxon>Ecdysozoa</taxon>
        <taxon>Arthropoda</taxon>
        <taxon>Chelicerata</taxon>
        <taxon>Arachnida</taxon>
        <taxon>Pseudoscorpiones</taxon>
        <taxon>Cheliferoidea</taxon>
        <taxon>Chernetidae</taxon>
        <taxon>Cordylochernes</taxon>
    </lineage>
</organism>
<accession>A0ABY6K7B4</accession>
<dbReference type="Proteomes" id="UP001235939">
    <property type="component" value="Chromosome 03"/>
</dbReference>
<dbReference type="PANTHER" id="PTHR11439:SF483">
    <property type="entry name" value="PEPTIDE SYNTHASE GLIP-LIKE, PUTATIVE (AFU_ORTHOLOGUE AFUA_3G12920)-RELATED"/>
    <property type="match status" value="1"/>
</dbReference>
<dbReference type="CDD" id="cd09272">
    <property type="entry name" value="RNase_HI_RT_Ty1"/>
    <property type="match status" value="1"/>
</dbReference>
<evidence type="ECO:0000313" key="2">
    <source>
        <dbReference type="Proteomes" id="UP001235939"/>
    </source>
</evidence>
<evidence type="ECO:0000313" key="1">
    <source>
        <dbReference type="EMBL" id="UYV64722.1"/>
    </source>
</evidence>
<dbReference type="PANTHER" id="PTHR11439">
    <property type="entry name" value="GAG-POL-RELATED RETROTRANSPOSON"/>
    <property type="match status" value="1"/>
</dbReference>
<name>A0ABY6K7B4_9ARAC</name>